<feature type="region of interest" description="Disordered" evidence="1">
    <location>
        <begin position="1"/>
        <end position="59"/>
    </location>
</feature>
<evidence type="ECO:0000256" key="1">
    <source>
        <dbReference type="SAM" id="MobiDB-lite"/>
    </source>
</evidence>
<name>J3KMU9_MOUSE</name>
<reference evidence="6" key="2">
    <citation type="journal article" date="2010" name="Cell">
        <title>A tissue-specific atlas of mouse protein phosphorylation and expression.</title>
        <authorList>
            <person name="Huttlin E.L."/>
            <person name="Jedrychowski M.P."/>
            <person name="Elias J.E."/>
            <person name="Goswami T."/>
            <person name="Rad R."/>
            <person name="Beausoleil S.A."/>
            <person name="Villen J."/>
            <person name="Haas W."/>
            <person name="Sowa M.E."/>
            <person name="Gygi S.P."/>
        </authorList>
    </citation>
    <scope>IDENTIFICATION BY MASS SPECTROMETRY [LARGE SCALE ANALYSIS]</scope>
</reference>
<evidence type="ECO:0007829" key="5">
    <source>
        <dbReference type="ProteomicsDB" id="J3KMU9"/>
    </source>
</evidence>
<dbReference type="MGI" id="MGI:2443039">
    <property type="gene designation" value="Arid5a"/>
</dbReference>
<dbReference type="Ensembl" id="ENSMUST00000116629.9">
    <property type="protein sequence ID" value="ENSMUSP00000136037.2"/>
    <property type="gene ID" value="ENSMUSG00000037447.17"/>
</dbReference>
<reference evidence="2 4" key="3">
    <citation type="journal article" date="2011" name="PLoS Biol.">
        <title>Modernizing reference genome assemblies.</title>
        <authorList>
            <person name="Church D.M."/>
            <person name="Schneider V.A."/>
            <person name="Graves T."/>
            <person name="Auger K."/>
            <person name="Cunningham F."/>
            <person name="Bouk N."/>
            <person name="Chen H.C."/>
            <person name="Agarwala R."/>
            <person name="McLaren W.M."/>
            <person name="Ritchie G.R."/>
            <person name="Albracht D."/>
            <person name="Kremitzki M."/>
            <person name="Rock S."/>
            <person name="Kotkiewicz H."/>
            <person name="Kremitzki C."/>
            <person name="Wollam A."/>
            <person name="Trani L."/>
            <person name="Fulton L."/>
            <person name="Fulton R."/>
            <person name="Matthews L."/>
            <person name="Whitehead S."/>
            <person name="Chow W."/>
            <person name="Torrance J."/>
            <person name="Dunn M."/>
            <person name="Harden G."/>
            <person name="Threadgold G."/>
            <person name="Wood J."/>
            <person name="Collins J."/>
            <person name="Heath P."/>
            <person name="Griffiths G."/>
            <person name="Pelan S."/>
            <person name="Grafham D."/>
            <person name="Eichler E.E."/>
            <person name="Weinstock G."/>
            <person name="Mardis E.R."/>
            <person name="Wilson R.K."/>
            <person name="Howe K."/>
            <person name="Flicek P."/>
            <person name="Hubbard T."/>
        </authorList>
    </citation>
    <scope>NUCLEOTIDE SEQUENCE [LARGE SCALE GENOMIC DNA]</scope>
    <source>
        <strain evidence="2 4">C57BL/6J</strain>
    </source>
</reference>
<gene>
    <name evidence="2 3" type="primary">Arid5a</name>
</gene>
<sequence>MAAPPAKGNTEQSEEGDLPQLPVSPKPDDEQSRSQSPTQLQLTCGRSTRQWRSWGPMSW</sequence>
<dbReference type="AGR" id="MGI:2443039"/>
<dbReference type="ProteomicsDB" id="316134"/>
<proteinExistence type="evidence at protein level"/>
<reference evidence="2 4" key="1">
    <citation type="journal article" date="2009" name="PLoS Biol.">
        <title>Lineage-specific biology revealed by a finished genome assembly of the mouse.</title>
        <authorList>
            <consortium name="Mouse Genome Sequencing Consortium"/>
            <person name="Church D.M."/>
            <person name="Goodstadt L."/>
            <person name="Hillier L.W."/>
            <person name="Zody M.C."/>
            <person name="Goldstein S."/>
            <person name="She X."/>
            <person name="Bult C.J."/>
            <person name="Agarwala R."/>
            <person name="Cherry J.L."/>
            <person name="DiCuccio M."/>
            <person name="Hlavina W."/>
            <person name="Kapustin Y."/>
            <person name="Meric P."/>
            <person name="Maglott D."/>
            <person name="Birtle Z."/>
            <person name="Marques A.C."/>
            <person name="Graves T."/>
            <person name="Zhou S."/>
            <person name="Teague B."/>
            <person name="Potamousis K."/>
            <person name="Churas C."/>
            <person name="Place M."/>
            <person name="Herschleb J."/>
            <person name="Runnheim R."/>
            <person name="Forrest D."/>
            <person name="Amos-Landgraf J."/>
            <person name="Schwartz D.C."/>
            <person name="Cheng Z."/>
            <person name="Lindblad-Toh K."/>
            <person name="Eichler E.E."/>
            <person name="Ponting C.P."/>
        </authorList>
    </citation>
    <scope>NUCLEOTIDE SEQUENCE [LARGE SCALE GENOMIC DNA]</scope>
    <source>
        <strain evidence="2 4">C57BL/6J</strain>
    </source>
</reference>
<dbReference type="ExpressionAtlas" id="J3KMU9">
    <property type="expression patterns" value="baseline and differential"/>
</dbReference>
<dbReference type="HOGENOM" id="CLU_2978489_0_0_1"/>
<dbReference type="GeneTree" id="ENSGT00940000161253"/>
<reference evidence="2" key="5">
    <citation type="submission" date="2025-09" db="UniProtKB">
        <authorList>
            <consortium name="Ensembl"/>
        </authorList>
    </citation>
    <scope>IDENTIFICATION</scope>
    <source>
        <strain evidence="2">C57BL/6J</strain>
    </source>
</reference>
<evidence type="ECO:0000313" key="3">
    <source>
        <dbReference type="MGI" id="MGI:2443039"/>
    </source>
</evidence>
<dbReference type="Proteomes" id="UP000000589">
    <property type="component" value="Chromosome 1"/>
</dbReference>
<dbReference type="VEuPathDB" id="HostDB:ENSMUSG00000037447"/>
<feature type="compositionally biased region" description="Polar residues" evidence="1">
    <location>
        <begin position="33"/>
        <end position="51"/>
    </location>
</feature>
<dbReference type="Antibodypedia" id="1050">
    <property type="antibodies" value="216 antibodies from 18 providers"/>
</dbReference>
<dbReference type="Bgee" id="ENSMUSG00000037447">
    <property type="expression patterns" value="Expressed in granulocyte and 96 other cell types or tissues"/>
</dbReference>
<keyword evidence="4" id="KW-1185">Reference proteome</keyword>
<keyword evidence="5" id="KW-1267">Proteomics identification</keyword>
<evidence type="ECO:0000313" key="2">
    <source>
        <dbReference type="Ensembl" id="ENSMUSP00000136037.2"/>
    </source>
</evidence>
<dbReference type="AlphaFoldDB" id="J3KMU9"/>
<organism evidence="2 4">
    <name type="scientific">Mus musculus</name>
    <name type="common">Mouse</name>
    <dbReference type="NCBI Taxonomy" id="10090"/>
    <lineage>
        <taxon>Eukaryota</taxon>
        <taxon>Metazoa</taxon>
        <taxon>Chordata</taxon>
        <taxon>Craniata</taxon>
        <taxon>Vertebrata</taxon>
        <taxon>Euteleostomi</taxon>
        <taxon>Mammalia</taxon>
        <taxon>Eutheria</taxon>
        <taxon>Euarchontoglires</taxon>
        <taxon>Glires</taxon>
        <taxon>Rodentia</taxon>
        <taxon>Myomorpha</taxon>
        <taxon>Muroidea</taxon>
        <taxon>Muridae</taxon>
        <taxon>Murinae</taxon>
        <taxon>Mus</taxon>
        <taxon>Mus</taxon>
    </lineage>
</organism>
<accession>J3KMU9</accession>
<evidence type="ECO:0007829" key="6">
    <source>
        <dbReference type="PubMed" id="21183079"/>
    </source>
</evidence>
<protein>
    <submittedName>
        <fullName evidence="2">AT-rich interaction domain 5A</fullName>
    </submittedName>
</protein>
<reference evidence="2" key="4">
    <citation type="submission" date="2025-08" db="UniProtKB">
        <authorList>
            <consortium name="Ensembl"/>
        </authorList>
    </citation>
    <scope>IDENTIFICATION</scope>
    <source>
        <strain evidence="2">C57BL/6J</strain>
    </source>
</reference>
<evidence type="ECO:0000313" key="4">
    <source>
        <dbReference type="Proteomes" id="UP000000589"/>
    </source>
</evidence>